<evidence type="ECO:0000313" key="4">
    <source>
        <dbReference type="EMBL" id="KAK4759686.1"/>
    </source>
</evidence>
<keyword evidence="1" id="KW-0853">WD repeat</keyword>
<sequence length="519" mass="56912">MSKEIPGFYYDKEKNRYFPIKGPIPGSKSIRMASSASSSANPTPPASVSTVADRYSNSSSVSKLVQARELDGNTLHLRTDRRPRCAFEAEILSNLVSRPQVWKFEDIDSNAECSLEIIPINMTTPKGVTRVHIMLAGSVHGLMSSFVIGKAGEHLTYGQKCVPSLVLPGNENNNKSDKPPAQLWRLPETCVKLPSYVSCIKSPGKPYPVRGAFGYTANYTMITTLGSGSSGGSVYVLDSTRPFDSHSQGSYLQRIIYLASLGCTIWTADCSSVDTRAVVGTNRGAALVDLRNGSVSWILRTGSDVLALQFDQSGNGLLCGLRNGVILNVDIREGHGASSMRLRNNLIPCSSPSLNVGSSSRRFFKIHGNIYSSCTVYMPKSVSSLLSLQLYDQYFLASSMDGCIKLFDQRLVGRGPVQSYEGNLNTHLRLQLGVDPLEKFVVSGGDDYSLRIWCITSGKLLFENKLFSSPPLTTRTQTAEGSIEMLDEGQTYIDYLRKQGDCWGSWHGSRLGLFYTQWC</sequence>
<organism evidence="4 5">
    <name type="scientific">Trapa incisa</name>
    <dbReference type="NCBI Taxonomy" id="236973"/>
    <lineage>
        <taxon>Eukaryota</taxon>
        <taxon>Viridiplantae</taxon>
        <taxon>Streptophyta</taxon>
        <taxon>Embryophyta</taxon>
        <taxon>Tracheophyta</taxon>
        <taxon>Spermatophyta</taxon>
        <taxon>Magnoliopsida</taxon>
        <taxon>eudicotyledons</taxon>
        <taxon>Gunneridae</taxon>
        <taxon>Pentapetalae</taxon>
        <taxon>rosids</taxon>
        <taxon>malvids</taxon>
        <taxon>Myrtales</taxon>
        <taxon>Lythraceae</taxon>
        <taxon>Trapa</taxon>
    </lineage>
</organism>
<dbReference type="PANTHER" id="PTHR44472">
    <property type="entry name" value="DDB1- AND CUL4-ASSOCIATED FACTOR 4-RELATED"/>
    <property type="match status" value="1"/>
</dbReference>
<evidence type="ECO:0000256" key="2">
    <source>
        <dbReference type="ARBA" id="ARBA00022737"/>
    </source>
</evidence>
<dbReference type="Gene3D" id="2.130.10.10">
    <property type="entry name" value="YVTN repeat-like/Quinoprotein amine dehydrogenase"/>
    <property type="match status" value="1"/>
</dbReference>
<evidence type="ECO:0000313" key="5">
    <source>
        <dbReference type="Proteomes" id="UP001345219"/>
    </source>
</evidence>
<gene>
    <name evidence="4" type="ORF">SAY87_022817</name>
</gene>
<dbReference type="InterPro" id="IPR036322">
    <property type="entry name" value="WD40_repeat_dom_sf"/>
</dbReference>
<keyword evidence="5" id="KW-1185">Reference proteome</keyword>
<accession>A0AAN7K4E7</accession>
<evidence type="ECO:0000256" key="1">
    <source>
        <dbReference type="ARBA" id="ARBA00022574"/>
    </source>
</evidence>
<reference evidence="4 5" key="1">
    <citation type="journal article" date="2023" name="Hortic Res">
        <title>Pangenome of water caltrop reveals structural variations and asymmetric subgenome divergence after allopolyploidization.</title>
        <authorList>
            <person name="Zhang X."/>
            <person name="Chen Y."/>
            <person name="Wang L."/>
            <person name="Yuan Y."/>
            <person name="Fang M."/>
            <person name="Shi L."/>
            <person name="Lu R."/>
            <person name="Comes H.P."/>
            <person name="Ma Y."/>
            <person name="Chen Y."/>
            <person name="Huang G."/>
            <person name="Zhou Y."/>
            <person name="Zheng Z."/>
            <person name="Qiu Y."/>
        </authorList>
    </citation>
    <scope>NUCLEOTIDE SEQUENCE [LARGE SCALE GENOMIC DNA]</scope>
    <source>
        <tissue evidence="4">Roots</tissue>
    </source>
</reference>
<protein>
    <submittedName>
        <fullName evidence="4">Uncharacterized protein</fullName>
    </submittedName>
</protein>
<keyword evidence="2" id="KW-0677">Repeat</keyword>
<dbReference type="InterPro" id="IPR015943">
    <property type="entry name" value="WD40/YVTN_repeat-like_dom_sf"/>
</dbReference>
<dbReference type="InterPro" id="IPR052254">
    <property type="entry name" value="CUL4-DDB1_E3_ligase_receptor"/>
</dbReference>
<evidence type="ECO:0000256" key="3">
    <source>
        <dbReference type="SAM" id="MobiDB-lite"/>
    </source>
</evidence>
<comment type="caution">
    <text evidence="4">The sequence shown here is derived from an EMBL/GenBank/DDBJ whole genome shotgun (WGS) entry which is preliminary data.</text>
</comment>
<feature type="region of interest" description="Disordered" evidence="3">
    <location>
        <begin position="29"/>
        <end position="52"/>
    </location>
</feature>
<name>A0AAN7K4E7_9MYRT</name>
<dbReference type="SUPFAM" id="SSF50978">
    <property type="entry name" value="WD40 repeat-like"/>
    <property type="match status" value="1"/>
</dbReference>
<dbReference type="PANTHER" id="PTHR44472:SF1">
    <property type="entry name" value="DDB1 AND CUL4 ASSOCIATED FACTOR 4"/>
    <property type="match status" value="1"/>
</dbReference>
<dbReference type="AlphaFoldDB" id="A0AAN7K4E7"/>
<dbReference type="Proteomes" id="UP001345219">
    <property type="component" value="Chromosome 17"/>
</dbReference>
<feature type="compositionally biased region" description="Low complexity" evidence="3">
    <location>
        <begin position="29"/>
        <end position="49"/>
    </location>
</feature>
<dbReference type="EMBL" id="JAXIOK010000011">
    <property type="protein sequence ID" value="KAK4759686.1"/>
    <property type="molecule type" value="Genomic_DNA"/>
</dbReference>
<proteinExistence type="predicted"/>